<evidence type="ECO:0000259" key="17">
    <source>
        <dbReference type="Pfam" id="PF04563"/>
    </source>
</evidence>
<proteinExistence type="inferred from homology"/>
<dbReference type="GO" id="GO:0008270">
    <property type="term" value="F:zinc ion binding"/>
    <property type="evidence" value="ECO:0007669"/>
    <property type="project" value="UniProtKB-KW"/>
</dbReference>
<dbReference type="Gene3D" id="3.90.1100.10">
    <property type="match status" value="1"/>
</dbReference>
<evidence type="ECO:0000256" key="11">
    <source>
        <dbReference type="ARBA" id="ARBA00047768"/>
    </source>
</evidence>
<protein>
    <recommendedName>
        <fullName evidence="13">DNA-directed RNA polymerase subunit beta</fullName>
        <ecNumber evidence="13">2.7.7.6</ecNumber>
    </recommendedName>
</protein>
<dbReference type="InterPro" id="IPR009674">
    <property type="entry name" value="Rpa2_dom_4"/>
</dbReference>
<dbReference type="Pfam" id="PF04560">
    <property type="entry name" value="RNA_pol_Rpb2_7"/>
    <property type="match status" value="1"/>
</dbReference>
<evidence type="ECO:0000259" key="16">
    <source>
        <dbReference type="Pfam" id="PF04561"/>
    </source>
</evidence>
<keyword evidence="5 13" id="KW-0548">Nucleotidyltransferase</keyword>
<comment type="subcellular location">
    <subcellularLocation>
        <location evidence="1">Nucleus</location>
        <location evidence="1">Nucleolus</location>
    </subcellularLocation>
</comment>
<dbReference type="GO" id="GO:0003677">
    <property type="term" value="F:DNA binding"/>
    <property type="evidence" value="ECO:0007669"/>
    <property type="project" value="InterPro"/>
</dbReference>
<keyword evidence="3 13" id="KW-0240">DNA-directed RNA polymerase</keyword>
<dbReference type="FunFam" id="3.90.1100.10:FF:000008">
    <property type="entry name" value="DNA-directed RNA polymerase subunit beta"/>
    <property type="match status" value="1"/>
</dbReference>
<dbReference type="InterPro" id="IPR015712">
    <property type="entry name" value="DNA-dir_RNA_pol_su2"/>
</dbReference>
<accession>A0A9P4XX86</accession>
<feature type="domain" description="DNA-directed RNA polymerase I subunit RPA2" evidence="19">
    <location>
        <begin position="594"/>
        <end position="651"/>
    </location>
</feature>
<sequence length="1236" mass="138121">MAPARTSTEWDHQYNTLRRENLFRNPPTDHSAYPLLQIAVNPHIEAFNALFPSDGRKGLIDHGLADIGTKTFFDSPDGSSAGARNKLTVRYKSVSLQKSLLPPSNKFAKNREIYPAECRERHSTYRGKLTATLEYRINDGDPHEFVRELGNMPIMVKSNKCHLENNSPALLVQRKEESEELGGYFIVNGNEKIIRLLMMNKRNFPLAINRPSFTNRGQAYTPYGIIMRCLRPDETSQTNVLHYLDDGNVTFRFSWRKNEYLVPVMMILKALVETNDREIFEGLIGAAGSKGTDNTFLTDRVELLLRTYKAYGLYSKSKTRAYLGEKFRVVLGVPDTMSNYDVGTEFLRRVVLVHLGNVNVTEEQDADKFKMILFMIRKLYALVAGDCAVDNPDAVQNQEILLGGFLYGQILKERLEELLAVNLRASLRDYFRKKPANNFTSPAFGKDFPAAIFRRTTENIGQLLEYFLSTGNLQSPSGLDLQQVSGFTVVAEKLNFLRFISHFRMVHRGSFFAQLKTTTVRKLLPESWGFLCPVHTPDGSPCGLLNHLAHKCIIMTDDVDASAVPQLAVELGVVDTSSAATTESVPVLLDGKIIGWCTPQESKRIADTLRYWKVEGSHNVPKQLEIGYVPPSNGGSYPGIFMSSSPARMVRPVKYLPLDKEDFVGPYEQPYMSIACVDSEIASGESTHVEFDPTNILSILANMTPFSDFNQSPRNMYQCQMGKQTMGTPGTAIRHRTDNKMYRLQTGQTPIVRAPLHNAYGFDNFPNGTNAVVAVISYTGYDMDDAMIINKSAHERGFGHGTIYKTKKISLKDDSRTRSSATIEKMFGFAPSNAARSWQRDSLDADGMPYIGQEVKSGDLICAWHTVSPDGHGGLENKDGVTHFEKYKEDEVAYIEEVRVIGSESGNEPAQTLSIKFRIPRSPVIGDKFSSRHGQKGVCSQKWPSIDMPFSESGIQPDVIINPHAFPSRMTIGMFVESLAGKAGALHGLAQDSTPFKFDEENTAADYFGHQLMKAGYNFHGNEPMYSGITGEEFAADIYLGVVYYQRLRHMVNDKYQVRTTGPVVPLTGQPIKGRKKGGGIRVGEMERDALLAHGTAFLLQDRLLNCSDYTKTWICRKCGSFLSVQPTVTPYIGKKRTVDTVRCRNCARRLDDEMAMEVDGEIWEDGQGNQWVGGEDVTVIAVPGALKYLDVELAAMGVKLKYHIDPADKDRPGRTMKRTGLDEWQKGAQALTVSS</sequence>
<dbReference type="GO" id="GO:0005730">
    <property type="term" value="C:nucleolus"/>
    <property type="evidence" value="ECO:0007669"/>
    <property type="project" value="UniProtKB-SubCell"/>
</dbReference>
<dbReference type="SUPFAM" id="SSF64484">
    <property type="entry name" value="beta and beta-prime subunits of DNA dependent RNA-polymerase"/>
    <property type="match status" value="1"/>
</dbReference>
<gene>
    <name evidence="20" type="ORF">M406DRAFT_294188</name>
</gene>
<dbReference type="Gene3D" id="3.90.1110.10">
    <property type="entry name" value="RNA polymerase Rpb2, domain 2"/>
    <property type="match status" value="1"/>
</dbReference>
<feature type="domain" description="DNA-directed RNA polymerase subunit 2 hybrid-binding" evidence="14">
    <location>
        <begin position="701"/>
        <end position="1077"/>
    </location>
</feature>
<evidence type="ECO:0000256" key="8">
    <source>
        <dbReference type="ARBA" id="ARBA00022833"/>
    </source>
</evidence>
<evidence type="ECO:0000313" key="21">
    <source>
        <dbReference type="Proteomes" id="UP000803844"/>
    </source>
</evidence>
<name>A0A9P4XX86_CRYP1</name>
<keyword evidence="21" id="KW-1185">Reference proteome</keyword>
<dbReference type="GeneID" id="63836253"/>
<evidence type="ECO:0000256" key="10">
    <source>
        <dbReference type="ARBA" id="ARBA00023242"/>
    </source>
</evidence>
<evidence type="ECO:0000256" key="13">
    <source>
        <dbReference type="RuleBase" id="RU363031"/>
    </source>
</evidence>
<keyword evidence="6" id="KW-0479">Metal-binding</keyword>
<feature type="domain" description="RNA polymerase beta subunit protrusion" evidence="17">
    <location>
        <begin position="40"/>
        <end position="428"/>
    </location>
</feature>
<keyword evidence="7" id="KW-0863">Zinc-finger</keyword>
<dbReference type="EMBL" id="MU032350">
    <property type="protein sequence ID" value="KAF3762477.1"/>
    <property type="molecule type" value="Genomic_DNA"/>
</dbReference>
<evidence type="ECO:0000256" key="7">
    <source>
        <dbReference type="ARBA" id="ARBA00022771"/>
    </source>
</evidence>
<evidence type="ECO:0000259" key="18">
    <source>
        <dbReference type="Pfam" id="PF04565"/>
    </source>
</evidence>
<keyword evidence="4 13" id="KW-0808">Transferase</keyword>
<dbReference type="FunFam" id="3.90.1110.10:FF:000007">
    <property type="entry name" value="DNA-directed RNA polymerase subunit beta"/>
    <property type="match status" value="1"/>
</dbReference>
<evidence type="ECO:0000256" key="1">
    <source>
        <dbReference type="ARBA" id="ARBA00004604"/>
    </source>
</evidence>
<dbReference type="GO" id="GO:0000428">
    <property type="term" value="C:DNA-directed RNA polymerase complex"/>
    <property type="evidence" value="ECO:0007669"/>
    <property type="project" value="UniProtKB-KW"/>
</dbReference>
<dbReference type="Gene3D" id="3.90.1070.20">
    <property type="match status" value="1"/>
</dbReference>
<dbReference type="FunFam" id="3.90.1070.20:FF:000003">
    <property type="entry name" value="DNA-directed RNA polymerase subunit beta"/>
    <property type="match status" value="1"/>
</dbReference>
<dbReference type="InterPro" id="IPR007641">
    <property type="entry name" value="RNA_pol_Rpb2_7"/>
</dbReference>
<comment type="catalytic activity">
    <reaction evidence="11">
        <text>RNA(n) + a ribonucleoside 5'-triphosphate = RNA(n+1) + diphosphate</text>
        <dbReference type="Rhea" id="RHEA:21248"/>
        <dbReference type="Rhea" id="RHEA-COMP:14527"/>
        <dbReference type="Rhea" id="RHEA-COMP:17342"/>
        <dbReference type="ChEBI" id="CHEBI:33019"/>
        <dbReference type="ChEBI" id="CHEBI:61557"/>
        <dbReference type="ChEBI" id="CHEBI:140395"/>
        <dbReference type="EC" id="2.7.7.6"/>
    </reaction>
    <physiologicalReaction direction="left-to-right" evidence="11">
        <dbReference type="Rhea" id="RHEA:21249"/>
    </physiologicalReaction>
</comment>
<comment type="function">
    <text evidence="13">DNA-dependent RNA polymerase catalyzes the transcription of DNA into RNA using the four ribonucleoside triphosphates as substrates.</text>
</comment>
<feature type="domain" description="RNA polymerase Rpb2" evidence="15">
    <location>
        <begin position="1079"/>
        <end position="1155"/>
    </location>
</feature>
<dbReference type="FunFam" id="2.40.50.150:FF:000004">
    <property type="entry name" value="DNA-directed RNA polymerase subunit beta"/>
    <property type="match status" value="1"/>
</dbReference>
<dbReference type="GO" id="GO:0006362">
    <property type="term" value="P:transcription elongation by RNA polymerase I"/>
    <property type="evidence" value="ECO:0007669"/>
    <property type="project" value="UniProtKB-ARBA"/>
</dbReference>
<dbReference type="InterPro" id="IPR037033">
    <property type="entry name" value="DNA-dir_RNAP_su2_hyb_sf"/>
</dbReference>
<dbReference type="InterPro" id="IPR007644">
    <property type="entry name" value="RNA_pol_bsu_protrusion"/>
</dbReference>
<evidence type="ECO:0000259" key="15">
    <source>
        <dbReference type="Pfam" id="PF04560"/>
    </source>
</evidence>
<dbReference type="Pfam" id="PF06883">
    <property type="entry name" value="RNA_pol_Rpa2_4"/>
    <property type="match status" value="1"/>
</dbReference>
<dbReference type="InterPro" id="IPR037034">
    <property type="entry name" value="RNA_pol_Rpb2_2_sf"/>
</dbReference>
<dbReference type="Pfam" id="PF04565">
    <property type="entry name" value="RNA_pol_Rpb2_3"/>
    <property type="match status" value="1"/>
</dbReference>
<evidence type="ECO:0000256" key="4">
    <source>
        <dbReference type="ARBA" id="ARBA00022679"/>
    </source>
</evidence>
<evidence type="ECO:0000256" key="3">
    <source>
        <dbReference type="ARBA" id="ARBA00022478"/>
    </source>
</evidence>
<evidence type="ECO:0000256" key="6">
    <source>
        <dbReference type="ARBA" id="ARBA00022723"/>
    </source>
</evidence>
<dbReference type="Pfam" id="PF04563">
    <property type="entry name" value="RNA_pol_Rpb2_1"/>
    <property type="match status" value="1"/>
</dbReference>
<dbReference type="Pfam" id="PF04561">
    <property type="entry name" value="RNA_pol_Rpb2_2"/>
    <property type="match status" value="1"/>
</dbReference>
<dbReference type="InterPro" id="IPR007645">
    <property type="entry name" value="RNA_pol_Rpb2_3"/>
</dbReference>
<keyword evidence="9 13" id="KW-0804">Transcription</keyword>
<dbReference type="PROSITE" id="PS01166">
    <property type="entry name" value="RNA_POL_BETA"/>
    <property type="match status" value="1"/>
</dbReference>
<dbReference type="EC" id="2.7.7.6" evidence="13"/>
<dbReference type="InterPro" id="IPR014724">
    <property type="entry name" value="RNA_pol_RPB2_OB-fold"/>
</dbReference>
<dbReference type="PANTHER" id="PTHR20856">
    <property type="entry name" value="DNA-DIRECTED RNA POLYMERASE I SUBUNIT 2"/>
    <property type="match status" value="1"/>
</dbReference>
<dbReference type="RefSeq" id="XP_040773456.1">
    <property type="nucleotide sequence ID" value="XM_040919124.1"/>
</dbReference>
<keyword evidence="8" id="KW-0862">Zinc</keyword>
<reference evidence="20" key="1">
    <citation type="journal article" date="2020" name="Phytopathology">
        <title>Genome sequence of the chestnut blight fungus Cryphonectria parasitica EP155: A fundamental resource for an archetypical invasive plant pathogen.</title>
        <authorList>
            <person name="Crouch J.A."/>
            <person name="Dawe A."/>
            <person name="Aerts A."/>
            <person name="Barry K."/>
            <person name="Churchill A.C.L."/>
            <person name="Grimwood J."/>
            <person name="Hillman B."/>
            <person name="Milgroom M.G."/>
            <person name="Pangilinan J."/>
            <person name="Smith M."/>
            <person name="Salamov A."/>
            <person name="Schmutz J."/>
            <person name="Yadav J."/>
            <person name="Grigoriev I.V."/>
            <person name="Nuss D."/>
        </authorList>
    </citation>
    <scope>NUCLEOTIDE SEQUENCE</scope>
    <source>
        <strain evidence="20">EP155</strain>
    </source>
</reference>
<dbReference type="Proteomes" id="UP000803844">
    <property type="component" value="Unassembled WGS sequence"/>
</dbReference>
<dbReference type="Gene3D" id="2.40.270.10">
    <property type="entry name" value="DNA-directed RNA polymerase, subunit 2, domain 6"/>
    <property type="match status" value="1"/>
</dbReference>
<evidence type="ECO:0000256" key="9">
    <source>
        <dbReference type="ARBA" id="ARBA00023163"/>
    </source>
</evidence>
<dbReference type="InterPro" id="IPR007121">
    <property type="entry name" value="RNA_pol_bsu_CS"/>
</dbReference>
<dbReference type="CDD" id="cd00653">
    <property type="entry name" value="RNA_pol_B_RPB2"/>
    <property type="match status" value="1"/>
</dbReference>
<dbReference type="OrthoDB" id="10248617at2759"/>
<evidence type="ECO:0000313" key="20">
    <source>
        <dbReference type="EMBL" id="KAF3762477.1"/>
    </source>
</evidence>
<dbReference type="FunFam" id="2.40.270.10:FF:000011">
    <property type="entry name" value="DNA-directed RNA polymerase subunit beta"/>
    <property type="match status" value="1"/>
</dbReference>
<dbReference type="GO" id="GO:0003899">
    <property type="term" value="F:DNA-directed RNA polymerase activity"/>
    <property type="evidence" value="ECO:0007669"/>
    <property type="project" value="UniProtKB-EC"/>
</dbReference>
<dbReference type="InterPro" id="IPR007642">
    <property type="entry name" value="RNA_pol_Rpb2_2"/>
</dbReference>
<comment type="similarity">
    <text evidence="2 12">Belongs to the RNA polymerase beta chain family.</text>
</comment>
<evidence type="ECO:0000259" key="19">
    <source>
        <dbReference type="Pfam" id="PF06883"/>
    </source>
</evidence>
<evidence type="ECO:0000256" key="12">
    <source>
        <dbReference type="RuleBase" id="RU000434"/>
    </source>
</evidence>
<organism evidence="20 21">
    <name type="scientific">Cryphonectria parasitica (strain ATCC 38755 / EP155)</name>
    <dbReference type="NCBI Taxonomy" id="660469"/>
    <lineage>
        <taxon>Eukaryota</taxon>
        <taxon>Fungi</taxon>
        <taxon>Dikarya</taxon>
        <taxon>Ascomycota</taxon>
        <taxon>Pezizomycotina</taxon>
        <taxon>Sordariomycetes</taxon>
        <taxon>Sordariomycetidae</taxon>
        <taxon>Diaporthales</taxon>
        <taxon>Cryphonectriaceae</taxon>
        <taxon>Cryphonectria-Endothia species complex</taxon>
        <taxon>Cryphonectria</taxon>
    </lineage>
</organism>
<comment type="caution">
    <text evidence="20">The sequence shown here is derived from an EMBL/GenBank/DDBJ whole genome shotgun (WGS) entry which is preliminary data.</text>
</comment>
<dbReference type="Gene3D" id="3.90.1800.10">
    <property type="entry name" value="RNA polymerase alpha subunit dimerisation domain"/>
    <property type="match status" value="1"/>
</dbReference>
<dbReference type="Pfam" id="PF00562">
    <property type="entry name" value="RNA_pol_Rpb2_6"/>
    <property type="match status" value="1"/>
</dbReference>
<keyword evidence="10" id="KW-0539">Nucleus</keyword>
<dbReference type="AlphaFoldDB" id="A0A9P4XX86"/>
<evidence type="ECO:0000256" key="5">
    <source>
        <dbReference type="ARBA" id="ARBA00022695"/>
    </source>
</evidence>
<feature type="domain" description="RNA polymerase Rpb2" evidence="18">
    <location>
        <begin position="489"/>
        <end position="553"/>
    </location>
</feature>
<dbReference type="Gene3D" id="2.40.50.150">
    <property type="match status" value="1"/>
</dbReference>
<evidence type="ECO:0000256" key="2">
    <source>
        <dbReference type="ARBA" id="ARBA00006835"/>
    </source>
</evidence>
<dbReference type="InterPro" id="IPR007120">
    <property type="entry name" value="DNA-dir_RNAP_su2_dom"/>
</dbReference>
<dbReference type="GO" id="GO:0032549">
    <property type="term" value="F:ribonucleoside binding"/>
    <property type="evidence" value="ECO:0007669"/>
    <property type="project" value="InterPro"/>
</dbReference>
<evidence type="ECO:0000259" key="14">
    <source>
        <dbReference type="Pfam" id="PF00562"/>
    </source>
</evidence>
<feature type="domain" description="RNA polymerase Rpb2" evidence="16">
    <location>
        <begin position="213"/>
        <end position="400"/>
    </location>
</feature>